<dbReference type="SUPFAM" id="SSF111321">
    <property type="entry name" value="AF1104-like"/>
    <property type="match status" value="1"/>
</dbReference>
<dbReference type="RefSeq" id="XP_017770216.1">
    <property type="nucleotide sequence ID" value="XM_017914727.1"/>
</dbReference>
<comment type="catalytic activity">
    <reaction evidence="9 10">
        <text>beta-D-fructose 6-phosphate = dihydroxyacetone + D-glyceraldehyde 3-phosphate</text>
        <dbReference type="Rhea" id="RHEA:28002"/>
        <dbReference type="ChEBI" id="CHEBI:16016"/>
        <dbReference type="ChEBI" id="CHEBI:57634"/>
        <dbReference type="ChEBI" id="CHEBI:59776"/>
    </reaction>
</comment>
<keyword evidence="7 10" id="KW-0464">Manganese</keyword>
<sequence length="447" mass="52270">MDECHCVNFPGEGVDIKTPRNEYLSAFFKRSYANHTVKVRMPIIITKIIDSLVRNKEEITTIHGLESAEDLKHVIGELSKLKYEIQTNKEIVKLKSTEPDAVHYNKVLKYHNDQNATCSYFNVLWLFAECYMYRRIKEMFEETVHLQKFDPFREDKRSTFFKGKEAMIYLGQFLLDILSSHFRNDESDFKELLKINMWGNKCDLSHTNGDALAPTLSLIECNKSLSKNLLCDMSNEVWLAANVESRYQFIDVVLDNCGYELFTDLCIADFLCTKNIAERVRFYVKTIPWFLSDVMKKDLEWLVDQCADSEDDVLRNLGSRWKTYLEDDFWTIEEHDFWTTPLEYKHMFKVDESLYRKLARAKLIIFKGDLNYRKLFGERSWDPTTSIEHALGGFFPSRICSLRTLKSESICGLNDNAVKKAENEDSTWMISGNYGVIQYCGNNMVLI</sequence>
<name>A0ABM1M6L6_NICVS</name>
<comment type="catalytic activity">
    <reaction evidence="2 10">
        <text>beta-D-fructose 1-phosphate + H2O = D-fructose + phosphate</text>
        <dbReference type="Rhea" id="RHEA:35603"/>
        <dbReference type="ChEBI" id="CHEBI:15377"/>
        <dbReference type="ChEBI" id="CHEBI:37721"/>
        <dbReference type="ChEBI" id="CHEBI:43474"/>
        <dbReference type="ChEBI" id="CHEBI:138881"/>
    </reaction>
</comment>
<keyword evidence="6 10" id="KW-0378">Hydrolase</keyword>
<comment type="cofactor">
    <cofactor evidence="10">
        <name>Mn(2+)</name>
        <dbReference type="ChEBI" id="CHEBI:29035"/>
    </cofactor>
    <cofactor evidence="10">
        <name>Ni(2+)</name>
        <dbReference type="ChEBI" id="CHEBI:49786"/>
    </cofactor>
</comment>
<proteinExistence type="inferred from homology"/>
<evidence type="ECO:0000259" key="11">
    <source>
        <dbReference type="Pfam" id="PF01937"/>
    </source>
</evidence>
<evidence type="ECO:0000256" key="1">
    <source>
        <dbReference type="ARBA" id="ARBA00000807"/>
    </source>
</evidence>
<comment type="domain">
    <text evidence="10">Subfamily III proteins have a conserved RTxK motif about 40-50 residues from the C-terminus; the threonine may be replaced by serine or cysteine.</text>
</comment>
<comment type="similarity">
    <text evidence="3 10">Belongs to the damage-control phosphatase family. Sugar phosphate phosphatase III subfamily.</text>
</comment>
<evidence type="ECO:0000313" key="13">
    <source>
        <dbReference type="RefSeq" id="XP_017770216.1"/>
    </source>
</evidence>
<evidence type="ECO:0000256" key="6">
    <source>
        <dbReference type="ARBA" id="ARBA00022801"/>
    </source>
</evidence>
<accession>A0ABM1M6L6</accession>
<keyword evidence="10" id="KW-0489">Methyltransferase</keyword>
<evidence type="ECO:0000256" key="4">
    <source>
        <dbReference type="ARBA" id="ARBA00022596"/>
    </source>
</evidence>
<evidence type="ECO:0000313" key="12">
    <source>
        <dbReference type="Proteomes" id="UP000695000"/>
    </source>
</evidence>
<reference evidence="13" key="1">
    <citation type="submission" date="2025-08" db="UniProtKB">
        <authorList>
            <consortium name="RefSeq"/>
        </authorList>
    </citation>
    <scope>IDENTIFICATION</scope>
    <source>
        <tissue evidence="13">Whole Larva</tissue>
    </source>
</reference>
<keyword evidence="4" id="KW-0533">Nickel</keyword>
<evidence type="ECO:0000256" key="10">
    <source>
        <dbReference type="RuleBase" id="RU367030"/>
    </source>
</evidence>
<comment type="function">
    <text evidence="8 10">Metal-dependent phosphatase that shows phosphatase activity against several substrates, including fructose-1-phosphate and fructose-6-phosphate. Its preference for fructose-1-phosphate, a strong glycating agent that causes DNA damage rather than a canonical yeast metabolite, suggests a damage-control function in hexose phosphate metabolism. Has also been shown to have O-methyltransferase activity that methylates glutamate residues of target proteins to form gamma-glutamyl methyl ester residues. Possibly methylates PCNA, suggesting it is involved in the DNA damage response.</text>
</comment>
<organism evidence="12 13">
    <name type="scientific">Nicrophorus vespilloides</name>
    <name type="common">Boreal carrion beetle</name>
    <dbReference type="NCBI Taxonomy" id="110193"/>
    <lineage>
        <taxon>Eukaryota</taxon>
        <taxon>Metazoa</taxon>
        <taxon>Ecdysozoa</taxon>
        <taxon>Arthropoda</taxon>
        <taxon>Hexapoda</taxon>
        <taxon>Insecta</taxon>
        <taxon>Pterygota</taxon>
        <taxon>Neoptera</taxon>
        <taxon>Endopterygota</taxon>
        <taxon>Coleoptera</taxon>
        <taxon>Polyphaga</taxon>
        <taxon>Staphyliniformia</taxon>
        <taxon>Silphidae</taxon>
        <taxon>Nicrophorinae</taxon>
        <taxon>Nicrophorus</taxon>
    </lineage>
</organism>
<dbReference type="Pfam" id="PF01937">
    <property type="entry name" value="ARMT1-like_dom"/>
    <property type="match status" value="1"/>
</dbReference>
<dbReference type="Proteomes" id="UP000695000">
    <property type="component" value="Unplaced"/>
</dbReference>
<evidence type="ECO:0000256" key="8">
    <source>
        <dbReference type="ARBA" id="ARBA00045980"/>
    </source>
</evidence>
<gene>
    <name evidence="13" type="primary">LOC108557975</name>
</gene>
<dbReference type="PANTHER" id="PTHR12260:SF6">
    <property type="entry name" value="DAMAGE-CONTROL PHOSPHATASE ARMT1"/>
    <property type="match status" value="1"/>
</dbReference>
<dbReference type="EC" id="3.1.3.-" evidence="10"/>
<keyword evidence="5 10" id="KW-0479">Metal-binding</keyword>
<evidence type="ECO:0000256" key="2">
    <source>
        <dbReference type="ARBA" id="ARBA00001326"/>
    </source>
</evidence>
<keyword evidence="10" id="KW-0808">Transferase</keyword>
<evidence type="ECO:0000256" key="3">
    <source>
        <dbReference type="ARBA" id="ARBA00009519"/>
    </source>
</evidence>
<feature type="domain" description="Damage-control phosphatase ARMT1-like metal-binding" evidence="11">
    <location>
        <begin position="36"/>
        <end position="415"/>
    </location>
</feature>
<evidence type="ECO:0000256" key="7">
    <source>
        <dbReference type="ARBA" id="ARBA00023211"/>
    </source>
</evidence>
<dbReference type="Gene3D" id="3.40.50.10880">
    <property type="entry name" value="Uncharacterised protein PF01937, DUF89, domain 3"/>
    <property type="match status" value="1"/>
</dbReference>
<protein>
    <recommendedName>
        <fullName evidence="10">Sugar phosphate phosphatase</fullName>
        <ecNumber evidence="10">2.1.1.-</ecNumber>
        <ecNumber evidence="10">3.1.3.-</ecNumber>
    </recommendedName>
</protein>
<keyword evidence="12" id="KW-1185">Reference proteome</keyword>
<dbReference type="Gene3D" id="1.20.930.60">
    <property type="match status" value="1"/>
</dbReference>
<dbReference type="PANTHER" id="PTHR12260">
    <property type="entry name" value="DAMAGE-CONTROL PHOSPHATASE ARMT1"/>
    <property type="match status" value="1"/>
</dbReference>
<dbReference type="InterPro" id="IPR002791">
    <property type="entry name" value="ARMT1-like_metal-bd"/>
</dbReference>
<comment type="catalytic activity">
    <reaction evidence="1 10">
        <text>L-glutamyl-[protein] + S-adenosyl-L-methionine = [protein]-L-glutamate 5-O-methyl ester + S-adenosyl-L-homocysteine</text>
        <dbReference type="Rhea" id="RHEA:24452"/>
        <dbReference type="Rhea" id="RHEA-COMP:10208"/>
        <dbReference type="Rhea" id="RHEA-COMP:10311"/>
        <dbReference type="ChEBI" id="CHEBI:29973"/>
        <dbReference type="ChEBI" id="CHEBI:57856"/>
        <dbReference type="ChEBI" id="CHEBI:59789"/>
        <dbReference type="ChEBI" id="CHEBI:82795"/>
    </reaction>
</comment>
<dbReference type="InterPro" id="IPR039763">
    <property type="entry name" value="ARMT1"/>
</dbReference>
<dbReference type="GeneID" id="108557975"/>
<dbReference type="EC" id="2.1.1.-" evidence="10"/>
<evidence type="ECO:0000256" key="5">
    <source>
        <dbReference type="ARBA" id="ARBA00022723"/>
    </source>
</evidence>
<evidence type="ECO:0000256" key="9">
    <source>
        <dbReference type="ARBA" id="ARBA00048809"/>
    </source>
</evidence>
<dbReference type="InterPro" id="IPR036075">
    <property type="entry name" value="ARMT-1-like_metal-bd_sf"/>
</dbReference>